<gene>
    <name evidence="1" type="ORF">AAF712_006821</name>
</gene>
<protein>
    <submittedName>
        <fullName evidence="1">Uncharacterized protein</fullName>
    </submittedName>
</protein>
<name>A0ABR2ZYR7_9AGAR</name>
<evidence type="ECO:0000313" key="2">
    <source>
        <dbReference type="Proteomes" id="UP001437256"/>
    </source>
</evidence>
<dbReference type="EMBL" id="JBBXMP010000038">
    <property type="protein sequence ID" value="KAL0066196.1"/>
    <property type="molecule type" value="Genomic_DNA"/>
</dbReference>
<evidence type="ECO:0000313" key="1">
    <source>
        <dbReference type="EMBL" id="KAL0066196.1"/>
    </source>
</evidence>
<dbReference type="Proteomes" id="UP001437256">
    <property type="component" value="Unassembled WGS sequence"/>
</dbReference>
<accession>A0ABR2ZYR7</accession>
<comment type="caution">
    <text evidence="1">The sequence shown here is derived from an EMBL/GenBank/DDBJ whole genome shotgun (WGS) entry which is preliminary data.</text>
</comment>
<reference evidence="1 2" key="1">
    <citation type="submission" date="2024-05" db="EMBL/GenBank/DDBJ databases">
        <title>A draft genome resource for the thread blight pathogen Marasmius tenuissimus strain MS-2.</title>
        <authorList>
            <person name="Yulfo-Soto G.E."/>
            <person name="Baruah I.K."/>
            <person name="Amoako-Attah I."/>
            <person name="Bukari Y."/>
            <person name="Meinhardt L.W."/>
            <person name="Bailey B.A."/>
            <person name="Cohen S.P."/>
        </authorList>
    </citation>
    <scope>NUCLEOTIDE SEQUENCE [LARGE SCALE GENOMIC DNA]</scope>
    <source>
        <strain evidence="1 2">MS-2</strain>
    </source>
</reference>
<organism evidence="1 2">
    <name type="scientific">Marasmius tenuissimus</name>
    <dbReference type="NCBI Taxonomy" id="585030"/>
    <lineage>
        <taxon>Eukaryota</taxon>
        <taxon>Fungi</taxon>
        <taxon>Dikarya</taxon>
        <taxon>Basidiomycota</taxon>
        <taxon>Agaricomycotina</taxon>
        <taxon>Agaricomycetes</taxon>
        <taxon>Agaricomycetidae</taxon>
        <taxon>Agaricales</taxon>
        <taxon>Marasmiineae</taxon>
        <taxon>Marasmiaceae</taxon>
        <taxon>Marasmius</taxon>
    </lineage>
</organism>
<proteinExistence type="predicted"/>
<keyword evidence="2" id="KW-1185">Reference proteome</keyword>
<sequence length="625" mass="71546">MDAKSLRLAKKFHDKIPQLRQLIQDEGFSTVHNSPVGTLLNCWGKGDDLVHDAEVRLSPNYSSNCLPSSFPSSGIITVQPEYYEIEKCIQRRRVHDNTIIQSRQRRGLLVTGSPGIGKFMPADHTFLELLKISRSREITRKEPVVVFFHDTVHVILGSNLSDVYDISNHKFILRSPAIADVLMLLDMDWTHEQTIIRLLASPNATYQVAASFSDSRGQYALKSWRKHGGIVTYVMNPPDLAVIMKVLKDRFDLRDSSFGQLKDFCQLLVQTFDIDLSRFHTIFECCTSQRDRIRAYSLAVDQYQAEVKEVLWTLPIDQLTSLLIGLTRDESEHSLLVTYTYRKWELPLHLSWPAFKSSTPAELELSIAGSREDMDERDLRSHLVFLLICQKWARQTEKLRSMMRRLSEVGFKIPTALGWDFEGECHGHILNNETLHLVPMDFTIEEKWTMLTYNTNTSVEPLFTGKRTMELYDPFSPSVTTNTSSAYYVPRFKHPLYSSFLAGINASVALKITTPSDSQSFQWRYLQSLILRFSAVRGVQPTKLYFVFVFPKDEAFNIEIPHNETTAAFSYYALPIDFAAKKNEELDALKEKMKQDGMGAMLNELDENGFRSLLEEALDAGEMEG</sequence>